<dbReference type="Pfam" id="PF00015">
    <property type="entry name" value="MCPsignal"/>
    <property type="match status" value="1"/>
</dbReference>
<evidence type="ECO:0000259" key="8">
    <source>
        <dbReference type="PROSITE" id="PS50192"/>
    </source>
</evidence>
<keyword evidence="6" id="KW-1133">Transmembrane helix</keyword>
<protein>
    <submittedName>
        <fullName evidence="10">Methyl-accepting chemotaxis protein</fullName>
    </submittedName>
</protein>
<evidence type="ECO:0000313" key="11">
    <source>
        <dbReference type="Proteomes" id="UP000544872"/>
    </source>
</evidence>
<dbReference type="GO" id="GO:0006935">
    <property type="term" value="P:chemotaxis"/>
    <property type="evidence" value="ECO:0007669"/>
    <property type="project" value="InterPro"/>
</dbReference>
<dbReference type="PANTHER" id="PTHR32089:SF112">
    <property type="entry name" value="LYSOZYME-LIKE PROTEIN-RELATED"/>
    <property type="match status" value="1"/>
</dbReference>
<evidence type="ECO:0000259" key="9">
    <source>
        <dbReference type="PROSITE" id="PS50885"/>
    </source>
</evidence>
<dbReference type="InterPro" id="IPR004090">
    <property type="entry name" value="Chemotax_Me-accpt_rcpt"/>
</dbReference>
<evidence type="ECO:0000256" key="4">
    <source>
        <dbReference type="ARBA" id="ARBA00029447"/>
    </source>
</evidence>
<dbReference type="EMBL" id="JACIIX010000002">
    <property type="protein sequence ID" value="MBB6209426.1"/>
    <property type="molecule type" value="Genomic_DNA"/>
</dbReference>
<organism evidence="10 11">
    <name type="scientific">Novispirillum itersonii</name>
    <name type="common">Aquaspirillum itersonii</name>
    <dbReference type="NCBI Taxonomy" id="189"/>
    <lineage>
        <taxon>Bacteria</taxon>
        <taxon>Pseudomonadati</taxon>
        <taxon>Pseudomonadota</taxon>
        <taxon>Alphaproteobacteria</taxon>
        <taxon>Rhodospirillales</taxon>
        <taxon>Novispirillaceae</taxon>
        <taxon>Novispirillum</taxon>
    </lineage>
</organism>
<dbReference type="CDD" id="cd06225">
    <property type="entry name" value="HAMP"/>
    <property type="match status" value="1"/>
</dbReference>
<reference evidence="10 11" key="1">
    <citation type="submission" date="2020-08" db="EMBL/GenBank/DDBJ databases">
        <title>Genomic Encyclopedia of Type Strains, Phase IV (KMG-IV): sequencing the most valuable type-strain genomes for metagenomic binning, comparative biology and taxonomic classification.</title>
        <authorList>
            <person name="Goeker M."/>
        </authorList>
    </citation>
    <scope>NUCLEOTIDE SEQUENCE [LARGE SCALE GENOMIC DNA]</scope>
    <source>
        <strain evidence="10 11">DSM 11590</strain>
    </source>
</reference>
<evidence type="ECO:0000256" key="1">
    <source>
        <dbReference type="ARBA" id="ARBA00004429"/>
    </source>
</evidence>
<dbReference type="PROSITE" id="PS50192">
    <property type="entry name" value="T_SNARE"/>
    <property type="match status" value="1"/>
</dbReference>
<dbReference type="InterPro" id="IPR004089">
    <property type="entry name" value="MCPsignal_dom"/>
</dbReference>
<evidence type="ECO:0000256" key="2">
    <source>
        <dbReference type="ARBA" id="ARBA00022519"/>
    </source>
</evidence>
<feature type="domain" description="Methyl-accepting transducer" evidence="7">
    <location>
        <begin position="305"/>
        <end position="527"/>
    </location>
</feature>
<feature type="domain" description="T-SNARE coiled-coil homology" evidence="8">
    <location>
        <begin position="457"/>
        <end position="519"/>
    </location>
</feature>
<comment type="similarity">
    <text evidence="4">Belongs to the methyl-accepting chemotaxis (MCP) protein family.</text>
</comment>
<dbReference type="PROSITE" id="PS50885">
    <property type="entry name" value="HAMP"/>
    <property type="match status" value="1"/>
</dbReference>
<keyword evidence="6" id="KW-0812">Transmembrane</keyword>
<dbReference type="InterPro" id="IPR003660">
    <property type="entry name" value="HAMP_dom"/>
</dbReference>
<dbReference type="GO" id="GO:0004888">
    <property type="term" value="F:transmembrane signaling receptor activity"/>
    <property type="evidence" value="ECO:0007669"/>
    <property type="project" value="InterPro"/>
</dbReference>
<keyword evidence="3 5" id="KW-0807">Transducer</keyword>
<evidence type="ECO:0000313" key="10">
    <source>
        <dbReference type="EMBL" id="MBB6209426.1"/>
    </source>
</evidence>
<dbReference type="Proteomes" id="UP000544872">
    <property type="component" value="Unassembled WGS sequence"/>
</dbReference>
<dbReference type="SMART" id="SM00304">
    <property type="entry name" value="HAMP"/>
    <property type="match status" value="1"/>
</dbReference>
<dbReference type="Gene3D" id="1.10.8.500">
    <property type="entry name" value="HAMP domain in histidine kinase"/>
    <property type="match status" value="1"/>
</dbReference>
<accession>A0A7W9ZDC1</accession>
<gene>
    <name evidence="10" type="ORF">FHS48_000828</name>
</gene>
<dbReference type="SUPFAM" id="SSF58104">
    <property type="entry name" value="Methyl-accepting chemotaxis protein (MCP) signaling domain"/>
    <property type="match status" value="1"/>
</dbReference>
<comment type="caution">
    <text evidence="10">The sequence shown here is derived from an EMBL/GenBank/DDBJ whole genome shotgun (WGS) entry which is preliminary data.</text>
</comment>
<keyword evidence="2" id="KW-0997">Cell inner membrane</keyword>
<feature type="transmembrane region" description="Helical" evidence="6">
    <location>
        <begin position="191"/>
        <end position="213"/>
    </location>
</feature>
<dbReference type="SMART" id="SM00283">
    <property type="entry name" value="MA"/>
    <property type="match status" value="1"/>
</dbReference>
<dbReference type="AlphaFoldDB" id="A0A7W9ZDC1"/>
<dbReference type="GO" id="GO:0005886">
    <property type="term" value="C:plasma membrane"/>
    <property type="evidence" value="ECO:0007669"/>
    <property type="project" value="UniProtKB-SubCell"/>
</dbReference>
<dbReference type="PRINTS" id="PR00260">
    <property type="entry name" value="CHEMTRNSDUCR"/>
</dbReference>
<feature type="transmembrane region" description="Helical" evidence="6">
    <location>
        <begin position="54"/>
        <end position="74"/>
    </location>
</feature>
<keyword evidence="6" id="KW-0472">Membrane</keyword>
<evidence type="ECO:0000256" key="5">
    <source>
        <dbReference type="PROSITE-ProRule" id="PRU00284"/>
    </source>
</evidence>
<keyword evidence="11" id="KW-1185">Reference proteome</keyword>
<evidence type="ECO:0000256" key="6">
    <source>
        <dbReference type="SAM" id="Phobius"/>
    </source>
</evidence>
<feature type="transmembrane region" description="Helical" evidence="6">
    <location>
        <begin position="12"/>
        <end position="34"/>
    </location>
</feature>
<evidence type="ECO:0000259" key="7">
    <source>
        <dbReference type="PROSITE" id="PS50111"/>
    </source>
</evidence>
<proteinExistence type="inferred from homology"/>
<dbReference type="Pfam" id="PF00672">
    <property type="entry name" value="HAMP"/>
    <property type="match status" value="1"/>
</dbReference>
<dbReference type="InterPro" id="IPR000727">
    <property type="entry name" value="T_SNARE_dom"/>
</dbReference>
<keyword evidence="2" id="KW-1003">Cell membrane</keyword>
<dbReference type="RefSeq" id="WP_184261699.1">
    <property type="nucleotide sequence ID" value="NZ_JACIIX010000002.1"/>
</dbReference>
<dbReference type="Gene3D" id="1.10.287.950">
    <property type="entry name" value="Methyl-accepting chemotaxis protein"/>
    <property type="match status" value="1"/>
</dbReference>
<dbReference type="PANTHER" id="PTHR32089">
    <property type="entry name" value="METHYL-ACCEPTING CHEMOTAXIS PROTEIN MCPB"/>
    <property type="match status" value="1"/>
</dbReference>
<comment type="subcellular location">
    <subcellularLocation>
        <location evidence="1">Cell inner membrane</location>
        <topology evidence="1">Multi-pass membrane protein</topology>
    </subcellularLocation>
</comment>
<evidence type="ECO:0000256" key="3">
    <source>
        <dbReference type="ARBA" id="ARBA00023224"/>
    </source>
</evidence>
<name>A0A7W9ZDC1_NOVIT</name>
<dbReference type="GO" id="GO:0007165">
    <property type="term" value="P:signal transduction"/>
    <property type="evidence" value="ECO:0007669"/>
    <property type="project" value="UniProtKB-KW"/>
</dbReference>
<feature type="domain" description="HAMP" evidence="9">
    <location>
        <begin position="211"/>
        <end position="264"/>
    </location>
</feature>
<dbReference type="PROSITE" id="PS50111">
    <property type="entry name" value="CHEMOTAXIS_TRANSDUC_2"/>
    <property type="match status" value="1"/>
</dbReference>
<sequence>MSFVNVRISTKIVTVLFLLGAVAIGLLASMIAALTRTEATYNDLLTGEAKAEVYLTRANVQVVSLGMMVFRGIAETDLAKVEQMRAEFLEMEKPFYKLLEDAVAAVPDKKADIDAIAASYRSAYQIAGRVFELSSRNENVEANATAATSFYPVAVDLRQKVISIRDAVSKASAQRSGQVSQDVRAETYRGVIGGGLAVLIGVLGGYALARYYISSPLVRLSATMDRLAAGDLDVAVEGEERRDEVGGMARSLSVFKANALRARAMEAEQEAASHRAEQEKRALMHRMAYDFENKVKAVVESVSAAAVQMQANAEAMSGSTAEVTRQGGDAASAATQATGNVQTVAAASEELSASISEISRQVTQASDVSAQAVGQAEETGRVIEGLSNAVRKIGDVAGLISDIASQTNLLALNATIEAARAGEAGKGFAVVANEVKSLATQTARATGEITGQISSVQQATQSAVDAIASITATIGNISAISTTIASAVEEQSAATSEIARNAEQAAIGTERVTASVSVIARSSQSVSDAAGQVLSASSDLARQSSILSREVDTFIAEIRAG</sequence>